<gene>
    <name evidence="2" type="ORF">SORBI_3008G125400</name>
</gene>
<keyword evidence="3" id="KW-1185">Reference proteome</keyword>
<dbReference type="OMA" id="PNGCTLY"/>
<reference evidence="3" key="2">
    <citation type="journal article" date="2018" name="Plant J.">
        <title>The Sorghum bicolor reference genome: improved assembly, gene annotations, a transcriptome atlas, and signatures of genome organization.</title>
        <authorList>
            <person name="McCormick R.F."/>
            <person name="Truong S.K."/>
            <person name="Sreedasyam A."/>
            <person name="Jenkins J."/>
            <person name="Shu S."/>
            <person name="Sims D."/>
            <person name="Kennedy M."/>
            <person name="Amirebrahimi M."/>
            <person name="Weers B.D."/>
            <person name="McKinley B."/>
            <person name="Mattison A."/>
            <person name="Morishige D.T."/>
            <person name="Grimwood J."/>
            <person name="Schmutz J."/>
            <person name="Mullet J.E."/>
        </authorList>
    </citation>
    <scope>NUCLEOTIDE SEQUENCE [LARGE SCALE GENOMIC DNA]</scope>
    <source>
        <strain evidence="3">cv. BTx623</strain>
    </source>
</reference>
<dbReference type="Proteomes" id="UP000000768">
    <property type="component" value="Chromosome 8"/>
</dbReference>
<proteinExistence type="predicted"/>
<protein>
    <submittedName>
        <fullName evidence="2">Uncharacterized protein</fullName>
    </submittedName>
</protein>
<reference evidence="2 3" key="1">
    <citation type="journal article" date="2009" name="Nature">
        <title>The Sorghum bicolor genome and the diversification of grasses.</title>
        <authorList>
            <person name="Paterson A.H."/>
            <person name="Bowers J.E."/>
            <person name="Bruggmann R."/>
            <person name="Dubchak I."/>
            <person name="Grimwood J."/>
            <person name="Gundlach H."/>
            <person name="Haberer G."/>
            <person name="Hellsten U."/>
            <person name="Mitros T."/>
            <person name="Poliakov A."/>
            <person name="Schmutz J."/>
            <person name="Spannagl M."/>
            <person name="Tang H."/>
            <person name="Wang X."/>
            <person name="Wicker T."/>
            <person name="Bharti A.K."/>
            <person name="Chapman J."/>
            <person name="Feltus F.A."/>
            <person name="Gowik U."/>
            <person name="Grigoriev I.V."/>
            <person name="Lyons E."/>
            <person name="Maher C.A."/>
            <person name="Martis M."/>
            <person name="Narechania A."/>
            <person name="Otillar R.P."/>
            <person name="Penning B.W."/>
            <person name="Salamov A.A."/>
            <person name="Wang Y."/>
            <person name="Zhang L."/>
            <person name="Carpita N.C."/>
            <person name="Freeling M."/>
            <person name="Gingle A.R."/>
            <person name="Hash C.T."/>
            <person name="Keller B."/>
            <person name="Klein P."/>
            <person name="Kresovich S."/>
            <person name="McCann M.C."/>
            <person name="Ming R."/>
            <person name="Peterson D.G."/>
            <person name="Mehboob-ur-Rahman"/>
            <person name="Ware D."/>
            <person name="Westhoff P."/>
            <person name="Mayer K.F."/>
            <person name="Messing J."/>
            <person name="Rokhsar D.S."/>
        </authorList>
    </citation>
    <scope>NUCLEOTIDE SEQUENCE [LARGE SCALE GENOMIC DNA]</scope>
    <source>
        <strain evidence="3">cv. BTx623</strain>
    </source>
</reference>
<sequence length="155" mass="17521">MFVLHVSCLPVLWVVAQHCRLSYVGTIREVTPNGCTLYGIEVQLPALFVRDTPRCVFFWSSPHPSWPNLYEDAAFQAVKFLQTLYGFTVADFTYYAMVCQRNFVSHLFSIANRGATLARMVVTTMDAEPRAAPEVIYCAEQLLRDLDALLNPVVP</sequence>
<feature type="chain" id="PRO_5008588881" evidence="1">
    <location>
        <begin position="17"/>
        <end position="155"/>
    </location>
</feature>
<organism evidence="2 3">
    <name type="scientific">Sorghum bicolor</name>
    <name type="common">Sorghum</name>
    <name type="synonym">Sorghum vulgare</name>
    <dbReference type="NCBI Taxonomy" id="4558"/>
    <lineage>
        <taxon>Eukaryota</taxon>
        <taxon>Viridiplantae</taxon>
        <taxon>Streptophyta</taxon>
        <taxon>Embryophyta</taxon>
        <taxon>Tracheophyta</taxon>
        <taxon>Spermatophyta</taxon>
        <taxon>Magnoliopsida</taxon>
        <taxon>Liliopsida</taxon>
        <taxon>Poales</taxon>
        <taxon>Poaceae</taxon>
        <taxon>PACMAD clade</taxon>
        <taxon>Panicoideae</taxon>
        <taxon>Andropogonodae</taxon>
        <taxon>Andropogoneae</taxon>
        <taxon>Sorghinae</taxon>
        <taxon>Sorghum</taxon>
    </lineage>
</organism>
<accession>A0A1B6PDG3</accession>
<evidence type="ECO:0000313" key="3">
    <source>
        <dbReference type="Proteomes" id="UP000000768"/>
    </source>
</evidence>
<feature type="signal peptide" evidence="1">
    <location>
        <begin position="1"/>
        <end position="16"/>
    </location>
</feature>
<evidence type="ECO:0000256" key="1">
    <source>
        <dbReference type="SAM" id="SignalP"/>
    </source>
</evidence>
<dbReference type="AlphaFoldDB" id="A0A1B6PDG3"/>
<dbReference type="InParanoid" id="A0A1B6PDG3"/>
<dbReference type="Gramene" id="KXG23667">
    <property type="protein sequence ID" value="KXG23667"/>
    <property type="gene ID" value="SORBI_3008G125400"/>
</dbReference>
<name>A0A1B6PDG3_SORBI</name>
<dbReference type="EMBL" id="CM000767">
    <property type="protein sequence ID" value="KXG23667.1"/>
    <property type="molecule type" value="Genomic_DNA"/>
</dbReference>
<evidence type="ECO:0000313" key="2">
    <source>
        <dbReference type="EMBL" id="KXG23667.1"/>
    </source>
</evidence>
<keyword evidence="1" id="KW-0732">Signal</keyword>